<dbReference type="GO" id="GO:0022857">
    <property type="term" value="F:transmembrane transporter activity"/>
    <property type="evidence" value="ECO:0007669"/>
    <property type="project" value="InterPro"/>
</dbReference>
<comment type="subcellular location">
    <subcellularLocation>
        <location evidence="1">Cell membrane</location>
        <topology evidence="1">Multi-pass membrane protein</topology>
    </subcellularLocation>
</comment>
<feature type="transmembrane region" description="Helical" evidence="6">
    <location>
        <begin position="78"/>
        <end position="101"/>
    </location>
</feature>
<feature type="domain" description="Major facilitator superfamily (MFS) profile" evidence="7">
    <location>
        <begin position="12"/>
        <end position="382"/>
    </location>
</feature>
<reference evidence="8" key="1">
    <citation type="journal article" date="2014" name="Int. J. Syst. Evol. Microbiol.">
        <title>Complete genome sequence of Corynebacterium casei LMG S-19264T (=DSM 44701T), isolated from a smear-ripened cheese.</title>
        <authorList>
            <consortium name="US DOE Joint Genome Institute (JGI-PGF)"/>
            <person name="Walter F."/>
            <person name="Albersmeier A."/>
            <person name="Kalinowski J."/>
            <person name="Ruckert C."/>
        </authorList>
    </citation>
    <scope>NUCLEOTIDE SEQUENCE</scope>
    <source>
        <strain evidence="8">JCM 3276</strain>
    </source>
</reference>
<dbReference type="PANTHER" id="PTHR43124">
    <property type="entry name" value="PURINE EFFLUX PUMP PBUE"/>
    <property type="match status" value="1"/>
</dbReference>
<evidence type="ECO:0000313" key="8">
    <source>
        <dbReference type="EMBL" id="GGS32454.1"/>
    </source>
</evidence>
<dbReference type="RefSeq" id="WP_229786893.1">
    <property type="nucleotide sequence ID" value="NZ_BMRB01000002.1"/>
</dbReference>
<accession>A0A918GFP0</accession>
<dbReference type="CDD" id="cd17324">
    <property type="entry name" value="MFS_NepI_like"/>
    <property type="match status" value="1"/>
</dbReference>
<dbReference type="InterPro" id="IPR020846">
    <property type="entry name" value="MFS_dom"/>
</dbReference>
<gene>
    <name evidence="8" type="ORF">GCM10010171_28010</name>
</gene>
<dbReference type="PANTHER" id="PTHR43124:SF3">
    <property type="entry name" value="CHLORAMPHENICOL EFFLUX PUMP RV0191"/>
    <property type="match status" value="1"/>
</dbReference>
<keyword evidence="2" id="KW-1003">Cell membrane</keyword>
<dbReference type="EMBL" id="BMRB01000002">
    <property type="protein sequence ID" value="GGS32454.1"/>
    <property type="molecule type" value="Genomic_DNA"/>
</dbReference>
<evidence type="ECO:0000256" key="6">
    <source>
        <dbReference type="SAM" id="Phobius"/>
    </source>
</evidence>
<evidence type="ECO:0000256" key="3">
    <source>
        <dbReference type="ARBA" id="ARBA00022692"/>
    </source>
</evidence>
<feature type="transmembrane region" description="Helical" evidence="6">
    <location>
        <begin position="47"/>
        <end position="66"/>
    </location>
</feature>
<sequence length="390" mass="39066">MTSTETRLPVPALLALTTTVFLGCLTEVLPAGLLLGMSADLGVSPSTAGQLVTVYAITTALTAIPLTTATLRVPRKALLIALVIGFLLTNALVAVSPWYPLILVTRVVSGAITGVMWSLVAGYAMRISPPGQTGRGLALAMSGTPVGFALGVPAGTALGQFADWRWAFAAMALTSVPLLVWVVVAVPSVPGDAAAPTRPGRALGLPGMRALLVVVLAFSLGHNVAYTYIGPILDHFAQAGLLSTVLLVFGGAAVVGLLMVGAALDRRPHTVLVVCCGMTAAGIVVFAVSGGAAFAALIAVAMWGLAFGGAPTAFQGVTALIAGPTADAAQSLTIAAWNGAVAAGAALGGLLLHIGALTLPWTAASLVALPLLVLVRMTPVAAPADARNPG</sequence>
<evidence type="ECO:0000259" key="7">
    <source>
        <dbReference type="PROSITE" id="PS50850"/>
    </source>
</evidence>
<organism evidence="8 9">
    <name type="scientific">Actinokineospora fastidiosa</name>
    <dbReference type="NCBI Taxonomy" id="1816"/>
    <lineage>
        <taxon>Bacteria</taxon>
        <taxon>Bacillati</taxon>
        <taxon>Actinomycetota</taxon>
        <taxon>Actinomycetes</taxon>
        <taxon>Pseudonocardiales</taxon>
        <taxon>Pseudonocardiaceae</taxon>
        <taxon>Actinokineospora</taxon>
    </lineage>
</organism>
<dbReference type="SUPFAM" id="SSF103473">
    <property type="entry name" value="MFS general substrate transporter"/>
    <property type="match status" value="1"/>
</dbReference>
<dbReference type="PROSITE" id="PS50850">
    <property type="entry name" value="MFS"/>
    <property type="match status" value="1"/>
</dbReference>
<dbReference type="Gene3D" id="1.20.1250.20">
    <property type="entry name" value="MFS general substrate transporter like domains"/>
    <property type="match status" value="1"/>
</dbReference>
<dbReference type="Proteomes" id="UP000660680">
    <property type="component" value="Unassembled WGS sequence"/>
</dbReference>
<keyword evidence="9" id="KW-1185">Reference proteome</keyword>
<evidence type="ECO:0000313" key="9">
    <source>
        <dbReference type="Proteomes" id="UP000660680"/>
    </source>
</evidence>
<comment type="caution">
    <text evidence="8">The sequence shown here is derived from an EMBL/GenBank/DDBJ whole genome shotgun (WGS) entry which is preliminary data.</text>
</comment>
<feature type="transmembrane region" description="Helical" evidence="6">
    <location>
        <begin position="137"/>
        <end position="158"/>
    </location>
</feature>
<name>A0A918GFP0_9PSEU</name>
<proteinExistence type="predicted"/>
<keyword evidence="4 6" id="KW-1133">Transmembrane helix</keyword>
<evidence type="ECO:0000256" key="1">
    <source>
        <dbReference type="ARBA" id="ARBA00004651"/>
    </source>
</evidence>
<keyword evidence="3 6" id="KW-0812">Transmembrane</keyword>
<feature type="transmembrane region" description="Helical" evidence="6">
    <location>
        <begin position="12"/>
        <end position="35"/>
    </location>
</feature>
<feature type="transmembrane region" description="Helical" evidence="6">
    <location>
        <begin position="271"/>
        <end position="294"/>
    </location>
</feature>
<feature type="transmembrane region" description="Helical" evidence="6">
    <location>
        <begin position="107"/>
        <end position="125"/>
    </location>
</feature>
<dbReference type="InterPro" id="IPR036259">
    <property type="entry name" value="MFS_trans_sf"/>
</dbReference>
<feature type="transmembrane region" description="Helical" evidence="6">
    <location>
        <begin position="164"/>
        <end position="189"/>
    </location>
</feature>
<keyword evidence="5 6" id="KW-0472">Membrane</keyword>
<feature type="transmembrane region" description="Helical" evidence="6">
    <location>
        <begin position="210"/>
        <end position="229"/>
    </location>
</feature>
<evidence type="ECO:0000256" key="5">
    <source>
        <dbReference type="ARBA" id="ARBA00023136"/>
    </source>
</evidence>
<dbReference type="PROSITE" id="PS51257">
    <property type="entry name" value="PROKAR_LIPOPROTEIN"/>
    <property type="match status" value="1"/>
</dbReference>
<feature type="transmembrane region" description="Helical" evidence="6">
    <location>
        <begin position="334"/>
        <end position="355"/>
    </location>
</feature>
<protein>
    <submittedName>
        <fullName evidence="8">MFS transporter</fullName>
    </submittedName>
</protein>
<reference evidence="8" key="2">
    <citation type="submission" date="2020-09" db="EMBL/GenBank/DDBJ databases">
        <authorList>
            <person name="Sun Q."/>
            <person name="Ohkuma M."/>
        </authorList>
    </citation>
    <scope>NUCLEOTIDE SEQUENCE</scope>
    <source>
        <strain evidence="8">JCM 3276</strain>
    </source>
</reference>
<dbReference type="InterPro" id="IPR050189">
    <property type="entry name" value="MFS_Efflux_Transporters"/>
</dbReference>
<feature type="transmembrane region" description="Helical" evidence="6">
    <location>
        <begin position="241"/>
        <end position="264"/>
    </location>
</feature>
<dbReference type="InterPro" id="IPR011701">
    <property type="entry name" value="MFS"/>
</dbReference>
<dbReference type="Pfam" id="PF07690">
    <property type="entry name" value="MFS_1"/>
    <property type="match status" value="1"/>
</dbReference>
<evidence type="ECO:0000256" key="4">
    <source>
        <dbReference type="ARBA" id="ARBA00022989"/>
    </source>
</evidence>
<feature type="transmembrane region" description="Helical" evidence="6">
    <location>
        <begin position="300"/>
        <end position="322"/>
    </location>
</feature>
<evidence type="ECO:0000256" key="2">
    <source>
        <dbReference type="ARBA" id="ARBA00022475"/>
    </source>
</evidence>
<dbReference type="GO" id="GO:0005886">
    <property type="term" value="C:plasma membrane"/>
    <property type="evidence" value="ECO:0007669"/>
    <property type="project" value="UniProtKB-SubCell"/>
</dbReference>
<dbReference type="AlphaFoldDB" id="A0A918GFP0"/>